<dbReference type="WBParaSite" id="SMTH1_45900.1">
    <property type="protein sequence ID" value="SMTH1_45900.1"/>
    <property type="gene ID" value="SMTH1_45900"/>
</dbReference>
<organism evidence="2 3">
    <name type="scientific">Schistosoma mattheei</name>
    <dbReference type="NCBI Taxonomy" id="31246"/>
    <lineage>
        <taxon>Eukaryota</taxon>
        <taxon>Metazoa</taxon>
        <taxon>Spiralia</taxon>
        <taxon>Lophotrochozoa</taxon>
        <taxon>Platyhelminthes</taxon>
        <taxon>Trematoda</taxon>
        <taxon>Digenea</taxon>
        <taxon>Strigeidida</taxon>
        <taxon>Schistosomatoidea</taxon>
        <taxon>Schistosomatidae</taxon>
        <taxon>Schistosoma</taxon>
    </lineage>
</organism>
<accession>A0AA85BD94</accession>
<protein>
    <submittedName>
        <fullName evidence="3">Uncharacterized protein</fullName>
    </submittedName>
</protein>
<feature type="compositionally biased region" description="Polar residues" evidence="1">
    <location>
        <begin position="94"/>
        <end position="108"/>
    </location>
</feature>
<reference evidence="3" key="1">
    <citation type="submission" date="2023-11" db="UniProtKB">
        <authorList>
            <consortium name="WormBaseParasite"/>
        </authorList>
    </citation>
    <scope>IDENTIFICATION</scope>
</reference>
<feature type="region of interest" description="Disordered" evidence="1">
    <location>
        <begin position="94"/>
        <end position="151"/>
    </location>
</feature>
<sequence>MLFHGIKDALSVLLTSNNNNNNNNNNSDNNNTNNNQSLVNLKSELNSELRSQTHDRPFSSTSFTSAIILHNDNRTMSNNSVVKSDSRSESSLHYNLQNYHVTNSVKSMNTNRGGRTRGRPGRPKAIGLTTHENINLSSSSPPPSSSIPSSNPMLNSNTFPVVPVLSVNTVVPGSGDYISDNDSTNNSGKFPNSFKISSRDSLSAISSSSLMFSSDIIKDVNLNPIITTVATSSTSISSTTTTIVIVIEFLRL</sequence>
<evidence type="ECO:0000313" key="2">
    <source>
        <dbReference type="Proteomes" id="UP000050791"/>
    </source>
</evidence>
<name>A0AA85BD94_9TREM</name>
<dbReference type="Proteomes" id="UP000050791">
    <property type="component" value="Unassembled WGS sequence"/>
</dbReference>
<proteinExistence type="predicted"/>
<dbReference type="AlphaFoldDB" id="A0AA85BD94"/>
<evidence type="ECO:0000256" key="1">
    <source>
        <dbReference type="SAM" id="MobiDB-lite"/>
    </source>
</evidence>
<evidence type="ECO:0000313" key="3">
    <source>
        <dbReference type="WBParaSite" id="SMTH1_45900.1"/>
    </source>
</evidence>
<feature type="region of interest" description="Disordered" evidence="1">
    <location>
        <begin position="16"/>
        <end position="36"/>
    </location>
</feature>